<dbReference type="Pfam" id="PF00172">
    <property type="entry name" value="Zn_clus"/>
    <property type="match status" value="1"/>
</dbReference>
<evidence type="ECO:0000256" key="1">
    <source>
        <dbReference type="ARBA" id="ARBA00022723"/>
    </source>
</evidence>
<dbReference type="GO" id="GO:0003677">
    <property type="term" value="F:DNA binding"/>
    <property type="evidence" value="ECO:0007669"/>
    <property type="project" value="InterPro"/>
</dbReference>
<dbReference type="InterPro" id="IPR036864">
    <property type="entry name" value="Zn2-C6_fun-type_DNA-bd_sf"/>
</dbReference>
<dbReference type="PANTHER" id="PTHR46910">
    <property type="entry name" value="TRANSCRIPTION FACTOR PDR1"/>
    <property type="match status" value="1"/>
</dbReference>
<dbReference type="GO" id="GO:0008270">
    <property type="term" value="F:zinc ion binding"/>
    <property type="evidence" value="ECO:0007669"/>
    <property type="project" value="InterPro"/>
</dbReference>
<evidence type="ECO:0000313" key="5">
    <source>
        <dbReference type="Proteomes" id="UP000077248"/>
    </source>
</evidence>
<proteinExistence type="predicted"/>
<organism evidence="4 5">
    <name type="scientific">Alternaria alternata</name>
    <name type="common">Alternaria rot fungus</name>
    <name type="synonym">Torula alternata</name>
    <dbReference type="NCBI Taxonomy" id="5599"/>
    <lineage>
        <taxon>Eukaryota</taxon>
        <taxon>Fungi</taxon>
        <taxon>Dikarya</taxon>
        <taxon>Ascomycota</taxon>
        <taxon>Pezizomycotina</taxon>
        <taxon>Dothideomycetes</taxon>
        <taxon>Pleosporomycetidae</taxon>
        <taxon>Pleosporales</taxon>
        <taxon>Pleosporineae</taxon>
        <taxon>Pleosporaceae</taxon>
        <taxon>Alternaria</taxon>
        <taxon>Alternaria sect. Alternaria</taxon>
        <taxon>Alternaria alternata complex</taxon>
    </lineage>
</organism>
<dbReference type="GO" id="GO:0000981">
    <property type="term" value="F:DNA-binding transcription factor activity, RNA polymerase II-specific"/>
    <property type="evidence" value="ECO:0007669"/>
    <property type="project" value="InterPro"/>
</dbReference>
<keyword evidence="5" id="KW-1185">Reference proteome</keyword>
<evidence type="ECO:0000259" key="3">
    <source>
        <dbReference type="PROSITE" id="PS50048"/>
    </source>
</evidence>
<dbReference type="Pfam" id="PF04082">
    <property type="entry name" value="Fungal_trans"/>
    <property type="match status" value="1"/>
</dbReference>
<dbReference type="CDD" id="cd00067">
    <property type="entry name" value="GAL4"/>
    <property type="match status" value="1"/>
</dbReference>
<feature type="domain" description="Zn(2)-C6 fungal-type" evidence="3">
    <location>
        <begin position="10"/>
        <end position="40"/>
    </location>
</feature>
<dbReference type="KEGG" id="aalt:CC77DRAFT_1049477"/>
<dbReference type="SUPFAM" id="SSF57701">
    <property type="entry name" value="Zn2/Cys6 DNA-binding domain"/>
    <property type="match status" value="1"/>
</dbReference>
<accession>A0A177DP61</accession>
<reference evidence="4 5" key="1">
    <citation type="submission" date="2016-05" db="EMBL/GenBank/DDBJ databases">
        <title>Comparative analysis of secretome profiles of manganese(II)-oxidizing ascomycete fungi.</title>
        <authorList>
            <consortium name="DOE Joint Genome Institute"/>
            <person name="Zeiner C.A."/>
            <person name="Purvine S.O."/>
            <person name="Zink E.M."/>
            <person name="Wu S."/>
            <person name="Pasa-Tolic L."/>
            <person name="Chaput D.L."/>
            <person name="Haridas S."/>
            <person name="Grigoriev I.V."/>
            <person name="Santelli C.M."/>
            <person name="Hansel C.M."/>
        </authorList>
    </citation>
    <scope>NUCLEOTIDE SEQUENCE [LARGE SCALE GENOMIC DNA]</scope>
    <source>
        <strain evidence="4 5">SRC1lrK2f</strain>
    </source>
</reference>
<dbReference type="GeneID" id="29113173"/>
<dbReference type="InterPro" id="IPR001138">
    <property type="entry name" value="Zn2Cys6_DnaBD"/>
</dbReference>
<dbReference type="AlphaFoldDB" id="A0A177DP61"/>
<keyword evidence="2" id="KW-0539">Nucleus</keyword>
<dbReference type="EMBL" id="KV441476">
    <property type="protein sequence ID" value="OAG21734.1"/>
    <property type="molecule type" value="Genomic_DNA"/>
</dbReference>
<dbReference type="GO" id="GO:0006351">
    <property type="term" value="P:DNA-templated transcription"/>
    <property type="evidence" value="ECO:0007669"/>
    <property type="project" value="InterPro"/>
</dbReference>
<dbReference type="Gene3D" id="4.10.240.10">
    <property type="entry name" value="Zn(2)-C6 fungal-type DNA-binding domain"/>
    <property type="match status" value="1"/>
</dbReference>
<evidence type="ECO:0000313" key="4">
    <source>
        <dbReference type="EMBL" id="OAG21734.1"/>
    </source>
</evidence>
<evidence type="ECO:0000256" key="2">
    <source>
        <dbReference type="ARBA" id="ARBA00023242"/>
    </source>
</evidence>
<protein>
    <recommendedName>
        <fullName evidence="3">Zn(2)-C6 fungal-type domain-containing protein</fullName>
    </recommendedName>
</protein>
<sequence>MFKGKRTINACLECQQRKRRCNGAQPYCSHCVKHRRNCVYTTRRRRGRGKAKKDDAPVVLQQKQDHLFSQQDDTPHDAICESRGYDRVQSGKKAVVSEGGSHMDDTTARLYRIADLTWSPWTDSETTRTLPTAARRFTVFAADVSRTMEHLQSQLPPKHLAIDVLRSVTESIQVHGIFLAREDIMNRVDEQYIAGAGDCCSSPCRWATVCSLLGVSALQRIDNGSLTALSSTAWGFFKNAFAIYAEIAVREPSIACCEALLAMALFMLRSADTRVAGQITATAARVAHILGMHTTEYYAGLNNVEAYRSKRIFWVIYIINAEMTHRCDLPSPLGAVEISVEFSRDKQYHSTSPEGLDQITLVRERATLAIKQLRIHELLQKAVFRQFSKQESFGLLKPLLEIYDDLETWKDTLPADKQVCDGMHGSQLLEVPVALLHFIYLSCKSRVSTTIALLIDLKTCNSVLREDQLSSPENSLFNSRMPWMECAMAARKTLDVLFRFRPQQPFTHLWQILCYPLSAVLVLLSETLVRPASIYAEADAQLIHNFVQFLDQFQKAGCDVKRLLEGCRRLCNLASCAVIAAQSGEQVTMFGQSLESIKLRLTQVVDWLPIAQGLLSNMPSLRDKAREVFHDILEPNGLDESYGELVPDFLKSHNHGFMFMN</sequence>
<dbReference type="OMA" id="EMTELSW"/>
<name>A0A177DP61_ALTAL</name>
<dbReference type="InterPro" id="IPR007219">
    <property type="entry name" value="XnlR_reg_dom"/>
</dbReference>
<dbReference type="SMART" id="SM00066">
    <property type="entry name" value="GAL4"/>
    <property type="match status" value="1"/>
</dbReference>
<keyword evidence="1" id="KW-0479">Metal-binding</keyword>
<dbReference type="RefSeq" id="XP_018387155.1">
    <property type="nucleotide sequence ID" value="XM_018527579.1"/>
</dbReference>
<dbReference type="VEuPathDB" id="FungiDB:CC77DRAFT_1049477"/>
<dbReference type="PANTHER" id="PTHR46910:SF25">
    <property type="entry name" value="ABC-TRANSPORTER-REGULATING TRANSCRIPTION FACTOR"/>
    <property type="match status" value="1"/>
</dbReference>
<dbReference type="Proteomes" id="UP000077248">
    <property type="component" value="Unassembled WGS sequence"/>
</dbReference>
<dbReference type="PROSITE" id="PS50048">
    <property type="entry name" value="ZN2_CY6_FUNGAL_2"/>
    <property type="match status" value="1"/>
</dbReference>
<dbReference type="CDD" id="cd12148">
    <property type="entry name" value="fungal_TF_MHR"/>
    <property type="match status" value="1"/>
</dbReference>
<gene>
    <name evidence="4" type="ORF">CC77DRAFT_1049477</name>
</gene>
<dbReference type="InterPro" id="IPR050987">
    <property type="entry name" value="AtrR-like"/>
</dbReference>